<dbReference type="RefSeq" id="WP_235372843.1">
    <property type="nucleotide sequence ID" value="NZ_JAQPZS010000021.1"/>
</dbReference>
<gene>
    <name evidence="8" type="ORF">PQI24_17975</name>
</gene>
<protein>
    <submittedName>
        <fullName evidence="8">DMT family transporter</fullName>
    </submittedName>
</protein>
<dbReference type="Proteomes" id="UP001377972">
    <property type="component" value="Unassembled WGS sequence"/>
</dbReference>
<dbReference type="InterPro" id="IPR037185">
    <property type="entry name" value="EmrE-like"/>
</dbReference>
<keyword evidence="3 5" id="KW-1133">Transmembrane helix</keyword>
<feature type="transmembrane region" description="Helical" evidence="5">
    <location>
        <begin position="149"/>
        <end position="167"/>
    </location>
</feature>
<evidence type="ECO:0000313" key="8">
    <source>
        <dbReference type="EMBL" id="MEJ6497934.1"/>
    </source>
</evidence>
<keyword evidence="6" id="KW-0732">Signal</keyword>
<name>A0ABU8SY29_9GAMM</name>
<feature type="transmembrane region" description="Helical" evidence="5">
    <location>
        <begin position="243"/>
        <end position="260"/>
    </location>
</feature>
<keyword evidence="4 5" id="KW-0472">Membrane</keyword>
<feature type="transmembrane region" description="Helical" evidence="5">
    <location>
        <begin position="188"/>
        <end position="206"/>
    </location>
</feature>
<evidence type="ECO:0000259" key="7">
    <source>
        <dbReference type="Pfam" id="PF00892"/>
    </source>
</evidence>
<feature type="transmembrane region" description="Helical" evidence="5">
    <location>
        <begin position="99"/>
        <end position="118"/>
    </location>
</feature>
<comment type="subcellular location">
    <subcellularLocation>
        <location evidence="1">Membrane</location>
        <topology evidence="1">Multi-pass membrane protein</topology>
    </subcellularLocation>
</comment>
<dbReference type="EMBL" id="JAQPZS010000021">
    <property type="protein sequence ID" value="MEJ6497934.1"/>
    <property type="molecule type" value="Genomic_DNA"/>
</dbReference>
<reference evidence="8 9" key="1">
    <citation type="submission" date="2023-01" db="EMBL/GenBank/DDBJ databases">
        <title>Trichodesmium-associated heterotrophic epibiont bacteria.</title>
        <authorList>
            <person name="Cleveland C.S."/>
            <person name="Webb E.A."/>
        </authorList>
    </citation>
    <scope>NUCLEOTIDE SEQUENCE [LARGE SCALE GENOMIC DNA]</scope>
    <source>
        <strain evidence="8 9">USCH2</strain>
    </source>
</reference>
<evidence type="ECO:0000256" key="3">
    <source>
        <dbReference type="ARBA" id="ARBA00022989"/>
    </source>
</evidence>
<feature type="signal peptide" evidence="6">
    <location>
        <begin position="1"/>
        <end position="16"/>
    </location>
</feature>
<feature type="transmembrane region" description="Helical" evidence="5">
    <location>
        <begin position="125"/>
        <end position="143"/>
    </location>
</feature>
<organism evidence="8 9">
    <name type="scientific">Pseudoalteromonas lipolytica</name>
    <dbReference type="NCBI Taxonomy" id="570156"/>
    <lineage>
        <taxon>Bacteria</taxon>
        <taxon>Pseudomonadati</taxon>
        <taxon>Pseudomonadota</taxon>
        <taxon>Gammaproteobacteria</taxon>
        <taxon>Alteromonadales</taxon>
        <taxon>Pseudoalteromonadaceae</taxon>
        <taxon>Pseudoalteromonas</taxon>
    </lineage>
</organism>
<evidence type="ECO:0000256" key="5">
    <source>
        <dbReference type="SAM" id="Phobius"/>
    </source>
</evidence>
<evidence type="ECO:0000313" key="9">
    <source>
        <dbReference type="Proteomes" id="UP001377972"/>
    </source>
</evidence>
<keyword evidence="2 5" id="KW-0812">Transmembrane</keyword>
<feature type="transmembrane region" description="Helical" evidence="5">
    <location>
        <begin position="75"/>
        <end position="93"/>
    </location>
</feature>
<dbReference type="Pfam" id="PF00892">
    <property type="entry name" value="EamA"/>
    <property type="match status" value="2"/>
</dbReference>
<accession>A0ABU8SY29</accession>
<feature type="transmembrane region" description="Helical" evidence="5">
    <location>
        <begin position="35"/>
        <end position="54"/>
    </location>
</feature>
<keyword evidence="9" id="KW-1185">Reference proteome</keyword>
<feature type="transmembrane region" description="Helical" evidence="5">
    <location>
        <begin position="212"/>
        <end position="231"/>
    </location>
</feature>
<feature type="domain" description="EamA" evidence="7">
    <location>
        <begin position="154"/>
        <end position="283"/>
    </location>
</feature>
<dbReference type="InterPro" id="IPR000620">
    <property type="entry name" value="EamA_dom"/>
</dbReference>
<evidence type="ECO:0000256" key="4">
    <source>
        <dbReference type="ARBA" id="ARBA00023136"/>
    </source>
</evidence>
<feature type="chain" id="PRO_5047456897" evidence="6">
    <location>
        <begin position="17"/>
        <end position="290"/>
    </location>
</feature>
<evidence type="ECO:0000256" key="6">
    <source>
        <dbReference type="SAM" id="SignalP"/>
    </source>
</evidence>
<dbReference type="InterPro" id="IPR050638">
    <property type="entry name" value="AA-Vitamin_Transporters"/>
</dbReference>
<feature type="domain" description="EamA" evidence="7">
    <location>
        <begin position="4"/>
        <end position="141"/>
    </location>
</feature>
<sequence length="290" mass="30721">MLSTVLYTLIALCAFAANSLLCRMALQSGDIDPLSFTAIRLASGAFMLLGLLLWQTKLKQTKSQSAQPLTDKGNNISALSLFVYALCFSVAYVDLNTGTGALILFSAVQLTMIGHSVLNKEPLSKVQWGALFVAFAGFIYLMLPSATVPSFMPAMLMALSGVAWGVYSIRGKSCSSPLQATSFNFLRSLILVPILVFLAVVDWQGITATGVYLAIASGALASGLGYSIWYIALPRLKSSQAGVVQLTVPVLATLAGVVVLDEQLTARLVVASALILGAVLVFLMAKKRSV</sequence>
<dbReference type="PANTHER" id="PTHR32322">
    <property type="entry name" value="INNER MEMBRANE TRANSPORTER"/>
    <property type="match status" value="1"/>
</dbReference>
<dbReference type="SUPFAM" id="SSF103481">
    <property type="entry name" value="Multidrug resistance efflux transporter EmrE"/>
    <property type="match status" value="2"/>
</dbReference>
<feature type="transmembrane region" description="Helical" evidence="5">
    <location>
        <begin position="266"/>
        <end position="285"/>
    </location>
</feature>
<dbReference type="PANTHER" id="PTHR32322:SF9">
    <property type="entry name" value="AMINO-ACID METABOLITE EFFLUX PUMP-RELATED"/>
    <property type="match status" value="1"/>
</dbReference>
<evidence type="ECO:0000256" key="2">
    <source>
        <dbReference type="ARBA" id="ARBA00022692"/>
    </source>
</evidence>
<comment type="caution">
    <text evidence="8">The sequence shown here is derived from an EMBL/GenBank/DDBJ whole genome shotgun (WGS) entry which is preliminary data.</text>
</comment>
<proteinExistence type="predicted"/>
<evidence type="ECO:0000256" key="1">
    <source>
        <dbReference type="ARBA" id="ARBA00004141"/>
    </source>
</evidence>